<protein>
    <submittedName>
        <fullName evidence="4">PEP-CTERM system TPR-repeat protein PrsT</fullName>
    </submittedName>
</protein>
<name>A0A5C7SA77_THASP</name>
<keyword evidence="2" id="KW-0802">TPR repeat</keyword>
<dbReference type="InterPro" id="IPR011990">
    <property type="entry name" value="TPR-like_helical_dom_sf"/>
</dbReference>
<dbReference type="InterPro" id="IPR051012">
    <property type="entry name" value="CellSynth/LPSAsmb/PSIAsmb"/>
</dbReference>
<dbReference type="SUPFAM" id="SSF81901">
    <property type="entry name" value="HCP-like"/>
    <property type="match status" value="1"/>
</dbReference>
<dbReference type="Gene3D" id="1.25.40.10">
    <property type="entry name" value="Tetratricopeptide repeat domain"/>
    <property type="match status" value="4"/>
</dbReference>
<dbReference type="PANTHER" id="PTHR45586">
    <property type="entry name" value="TPR REPEAT-CONTAINING PROTEIN PA4667"/>
    <property type="match status" value="1"/>
</dbReference>
<dbReference type="EMBL" id="SSFD01000300">
    <property type="protein sequence ID" value="TXH80764.1"/>
    <property type="molecule type" value="Genomic_DNA"/>
</dbReference>
<feature type="signal peptide" evidence="3">
    <location>
        <begin position="1"/>
        <end position="24"/>
    </location>
</feature>
<dbReference type="NCBIfam" id="TIGR02917">
    <property type="entry name" value="PEP_TPR_lipo"/>
    <property type="match status" value="1"/>
</dbReference>
<dbReference type="SMART" id="SM00028">
    <property type="entry name" value="TPR"/>
    <property type="match status" value="15"/>
</dbReference>
<evidence type="ECO:0000313" key="4">
    <source>
        <dbReference type="EMBL" id="TXH80764.1"/>
    </source>
</evidence>
<dbReference type="InterPro" id="IPR014266">
    <property type="entry name" value="PEP-CTERM_TPR_PrsT"/>
</dbReference>
<organism evidence="4 5">
    <name type="scientific">Thauera aminoaromatica</name>
    <dbReference type="NCBI Taxonomy" id="164330"/>
    <lineage>
        <taxon>Bacteria</taxon>
        <taxon>Pseudomonadati</taxon>
        <taxon>Pseudomonadota</taxon>
        <taxon>Betaproteobacteria</taxon>
        <taxon>Rhodocyclales</taxon>
        <taxon>Zoogloeaceae</taxon>
        <taxon>Thauera</taxon>
    </lineage>
</organism>
<dbReference type="InterPro" id="IPR019734">
    <property type="entry name" value="TPR_rpt"/>
</dbReference>
<keyword evidence="1" id="KW-0677">Repeat</keyword>
<dbReference type="SUPFAM" id="SSF48452">
    <property type="entry name" value="TPR-like"/>
    <property type="match status" value="3"/>
</dbReference>
<keyword evidence="3" id="KW-0732">Signal</keyword>
<dbReference type="Pfam" id="PF13432">
    <property type="entry name" value="TPR_16"/>
    <property type="match status" value="5"/>
</dbReference>
<dbReference type="PROSITE" id="PS51257">
    <property type="entry name" value="PROKAR_LIPOPROTEIN"/>
    <property type="match status" value="1"/>
</dbReference>
<dbReference type="AlphaFoldDB" id="A0A5C7SA77"/>
<sequence length="933" mass="101742">MTMHKTLRRLRLASVAAAIQLALAGCGPSSPEEFVAKAQAEFDKGNLQAASVEVTNALSSKPNMVEARWLMAQIALKSGDAARAEKDIRVAIQYGLPRATAQLSLVRAILLQGAMDRALAETSIPPNDMAPKDRALLLGLRGQALILNGNPEPAQPVLARALEIDPKATTALVGMAILHLGKRDYDQVRPWIDRALAVDPASAEAWGALGELELATGKPEQAEIAYTNALKYRSHPSLDRARRALARVELKKFAEAQADIDALRQSGFKASPYVSYVQGLILFHQARYAEAANAFEACYAADPAFLANRMYLATTRFQLGQTEQALEHAKSLHARLPRSSGVRELLGSIQIGRSEYASARRMLESALHNAPSDPTTLRMLATLSMLEGDKDKGVEYARKIAALTPDSPDAQQMLMVAKLVAGQDFDVIKTTRPDAATDDYSRALLAALNDFRKGRIRAALEQANRIHEQHPDKVDPLNLVAACHLSGGEWDLARAALVKTLALQPNEPSAARNLAQLELNEGKTARAKELLEGLLKARPEQEEAALMLATIVGQGGDAKKALDVLEGVVKSNPDALVAAERLAAAHLNAGNLARVIEITGNRPEAQLHSRPGLLESRGKAQMLTGNVAAARASFEQWVRVEPDSATARFLLGDTLARSGETAQARQELQRAVQLDRLYLPARVGEIKMLVRAGDLDKARQKLDKLRPEFGEQIEVLGIEGWFALGTGNPAKAEESFAAALRKRPDAEMTILLARSLLLQTKTEAGLAVLEGWLKEHPQDLGVLMELAGSHLALSRDADAIAVYARILETYPSYVPALNNIAWLHRDKDRAKAMEYAQRAQNLAPTDPDVLDTLAMLTLKGGDRLRAYNLIREASQRAPERPEIQMHLATVLLEREQRAEAHQVLRTVMEKFPKSAEARQARELLEQSGARTSK</sequence>
<dbReference type="Proteomes" id="UP000321192">
    <property type="component" value="Unassembled WGS sequence"/>
</dbReference>
<dbReference type="PANTHER" id="PTHR45586:SF1">
    <property type="entry name" value="LIPOPOLYSACCHARIDE ASSEMBLY PROTEIN B"/>
    <property type="match status" value="1"/>
</dbReference>
<proteinExistence type="predicted"/>
<evidence type="ECO:0000313" key="5">
    <source>
        <dbReference type="Proteomes" id="UP000321192"/>
    </source>
</evidence>
<evidence type="ECO:0000256" key="2">
    <source>
        <dbReference type="ARBA" id="ARBA00022803"/>
    </source>
</evidence>
<evidence type="ECO:0000256" key="1">
    <source>
        <dbReference type="ARBA" id="ARBA00022737"/>
    </source>
</evidence>
<accession>A0A5C7SA77</accession>
<feature type="chain" id="PRO_5022927611" evidence="3">
    <location>
        <begin position="25"/>
        <end position="933"/>
    </location>
</feature>
<gene>
    <name evidence="4" type="primary">prsT</name>
    <name evidence="4" type="ORF">E6Q80_18190</name>
</gene>
<reference evidence="4 5" key="1">
    <citation type="submission" date="2018-09" db="EMBL/GenBank/DDBJ databases">
        <title>Metagenome Assembled Genomes from an Advanced Water Purification Facility.</title>
        <authorList>
            <person name="Stamps B.W."/>
            <person name="Spear J.R."/>
        </authorList>
    </citation>
    <scope>NUCLEOTIDE SEQUENCE [LARGE SCALE GENOMIC DNA]</scope>
    <source>
        <strain evidence="4">Bin_27_1</strain>
    </source>
</reference>
<dbReference type="Pfam" id="PF14559">
    <property type="entry name" value="TPR_19"/>
    <property type="match status" value="4"/>
</dbReference>
<comment type="caution">
    <text evidence="4">The sequence shown here is derived from an EMBL/GenBank/DDBJ whole genome shotgun (WGS) entry which is preliminary data.</text>
</comment>
<evidence type="ECO:0000256" key="3">
    <source>
        <dbReference type="SAM" id="SignalP"/>
    </source>
</evidence>